<accession>A0AAU9QHC7</accession>
<protein>
    <submittedName>
        <fullName evidence="1">Uncharacterized protein</fullName>
    </submittedName>
</protein>
<evidence type="ECO:0000313" key="1">
    <source>
        <dbReference type="EMBL" id="CAH1579661.1"/>
    </source>
</evidence>
<comment type="caution">
    <text evidence="1">The sequence shown here is derived from an EMBL/GenBank/DDBJ whole genome shotgun (WGS) entry which is preliminary data.</text>
</comment>
<proteinExistence type="predicted"/>
<sequence>MGYGHHVYLGEEPLALLGDSDGPAFKAHCGLVARDNDDRRAHHQCPKNGV</sequence>
<dbReference type="EMBL" id="CAKMUD010000068">
    <property type="protein sequence ID" value="CAH1579661.1"/>
    <property type="molecule type" value="Genomic_DNA"/>
</dbReference>
<organism evidence="1 2">
    <name type="scientific">Vibrio jasicida</name>
    <dbReference type="NCBI Taxonomy" id="766224"/>
    <lineage>
        <taxon>Bacteria</taxon>
        <taxon>Pseudomonadati</taxon>
        <taxon>Pseudomonadota</taxon>
        <taxon>Gammaproteobacteria</taxon>
        <taxon>Vibrionales</taxon>
        <taxon>Vibrionaceae</taxon>
        <taxon>Vibrio</taxon>
    </lineage>
</organism>
<dbReference type="Proteomes" id="UP001295462">
    <property type="component" value="Unassembled WGS sequence"/>
</dbReference>
<gene>
    <name evidence="1" type="ORF">THF1A12_160013</name>
</gene>
<evidence type="ECO:0000313" key="2">
    <source>
        <dbReference type="Proteomes" id="UP001295462"/>
    </source>
</evidence>
<reference evidence="1" key="1">
    <citation type="submission" date="2022-01" db="EMBL/GenBank/DDBJ databases">
        <authorList>
            <person name="Lagorce A."/>
        </authorList>
    </citation>
    <scope>NUCLEOTIDE SEQUENCE</scope>
    <source>
        <strain evidence="1">Th15_F1_A12</strain>
    </source>
</reference>
<dbReference type="AlphaFoldDB" id="A0AAU9QHC7"/>
<name>A0AAU9QHC7_9VIBR</name>